<dbReference type="Pfam" id="PF02915">
    <property type="entry name" value="Rubrerythrin"/>
    <property type="match status" value="1"/>
</dbReference>
<feature type="domain" description="Rubrerythrin diiron-binding" evidence="1">
    <location>
        <begin position="6"/>
        <end position="143"/>
    </location>
</feature>
<dbReference type="InterPro" id="IPR003251">
    <property type="entry name" value="Rr_diiron-bd_dom"/>
</dbReference>
<dbReference type="GO" id="GO:0016491">
    <property type="term" value="F:oxidoreductase activity"/>
    <property type="evidence" value="ECO:0007669"/>
    <property type="project" value="InterPro"/>
</dbReference>
<name>A0A4T3F4A6_9SPHN</name>
<keyword evidence="3" id="KW-1185">Reference proteome</keyword>
<dbReference type="CDD" id="cd01045">
    <property type="entry name" value="Ferritin_like_AB"/>
    <property type="match status" value="1"/>
</dbReference>
<dbReference type="InterPro" id="IPR009078">
    <property type="entry name" value="Ferritin-like_SF"/>
</dbReference>
<dbReference type="Gene3D" id="1.20.1260.10">
    <property type="match status" value="1"/>
</dbReference>
<dbReference type="AlphaFoldDB" id="A0A4T3F4A6"/>
<comment type="caution">
    <text evidence="2">The sequence shown here is derived from an EMBL/GenBank/DDBJ whole genome shotgun (WGS) entry which is preliminary data.</text>
</comment>
<dbReference type="OrthoDB" id="5765875at2"/>
<reference evidence="2 3" key="1">
    <citation type="submission" date="2019-04" db="EMBL/GenBank/DDBJ databases">
        <title>Altererythrobacter aquimixticola sp. nov., isolated from sediment of junction between the ocean and a freshwater spring.</title>
        <authorList>
            <person name="Yoon J.-H."/>
        </authorList>
    </citation>
    <scope>NUCLEOTIDE SEQUENCE [LARGE SCALE GENOMIC DNA]</scope>
    <source>
        <strain evidence="2 3">SSKS-13</strain>
    </source>
</reference>
<proteinExistence type="predicted"/>
<evidence type="ECO:0000313" key="2">
    <source>
        <dbReference type="EMBL" id="TIX51611.1"/>
    </source>
</evidence>
<dbReference type="RefSeq" id="WP_136692397.1">
    <property type="nucleotide sequence ID" value="NZ_SSHH01000001.1"/>
</dbReference>
<dbReference type="EMBL" id="SSHH01000001">
    <property type="protein sequence ID" value="TIX51611.1"/>
    <property type="molecule type" value="Genomic_DNA"/>
</dbReference>
<dbReference type="GO" id="GO:0046872">
    <property type="term" value="F:metal ion binding"/>
    <property type="evidence" value="ECO:0007669"/>
    <property type="project" value="InterPro"/>
</dbReference>
<sequence length="159" mass="17450">MENVEEFLAHAIQLEREAADRFGQLADAMETGGNVEVSKLFRRLADYSRMHLADAQERAGFRDVPKKAPEDFNWPDSESPEAAAIWTADPLISAEEALLAALDAEMAGLDYYSGVLAKTEDPEIIALATEFVEEEQGHVAELQRWISARKNGAGSPATT</sequence>
<dbReference type="InterPro" id="IPR012347">
    <property type="entry name" value="Ferritin-like"/>
</dbReference>
<evidence type="ECO:0000259" key="1">
    <source>
        <dbReference type="Pfam" id="PF02915"/>
    </source>
</evidence>
<accession>A0A4T3F4A6</accession>
<dbReference type="SUPFAM" id="SSF47240">
    <property type="entry name" value="Ferritin-like"/>
    <property type="match status" value="1"/>
</dbReference>
<dbReference type="Proteomes" id="UP000309389">
    <property type="component" value="Unassembled WGS sequence"/>
</dbReference>
<protein>
    <submittedName>
        <fullName evidence="2">Rubrerythrin</fullName>
    </submittedName>
</protein>
<gene>
    <name evidence="2" type="ORF">E5222_03930</name>
</gene>
<evidence type="ECO:0000313" key="3">
    <source>
        <dbReference type="Proteomes" id="UP000309389"/>
    </source>
</evidence>
<organism evidence="2 3">
    <name type="scientific">Alteraurantiacibacter aquimixticola</name>
    <dbReference type="NCBI Taxonomy" id="2489173"/>
    <lineage>
        <taxon>Bacteria</taxon>
        <taxon>Pseudomonadati</taxon>
        <taxon>Pseudomonadota</taxon>
        <taxon>Alphaproteobacteria</taxon>
        <taxon>Sphingomonadales</taxon>
        <taxon>Erythrobacteraceae</taxon>
        <taxon>Alteraurantiacibacter</taxon>
    </lineage>
</organism>